<dbReference type="Gene3D" id="1.10.10.10">
    <property type="entry name" value="Winged helix-like DNA-binding domain superfamily/Winged helix DNA-binding domain"/>
    <property type="match status" value="1"/>
</dbReference>
<dbReference type="InterPro" id="IPR039420">
    <property type="entry name" value="WalR-like"/>
</dbReference>
<keyword evidence="2" id="KW-0238">DNA-binding</keyword>
<keyword evidence="1" id="KW-0597">Phosphoprotein</keyword>
<accession>A0A6J7KCP4</accession>
<dbReference type="GO" id="GO:0000160">
    <property type="term" value="P:phosphorelay signal transduction system"/>
    <property type="evidence" value="ECO:0007669"/>
    <property type="project" value="InterPro"/>
</dbReference>
<protein>
    <submittedName>
        <fullName evidence="4">Unannotated protein</fullName>
    </submittedName>
</protein>
<dbReference type="CDD" id="cd17535">
    <property type="entry name" value="REC_NarL-like"/>
    <property type="match status" value="1"/>
</dbReference>
<dbReference type="InterPro" id="IPR000792">
    <property type="entry name" value="Tscrpt_reg_LuxR_C"/>
</dbReference>
<sequence length="212" mass="22463">MARARRFLIIDDHPLVRDALAMRLTGLLGDVDLVYSGPSLADAIAASARRPADCAILDLDLGDGRSPILNTADLVEAGCPVLIVSALADGAMVKACLSAGALGYVSKQAPNDELLDCVTATLAGEMSTSRDVAGILCLEESPAVALSEREQQAMVLYASGLTIDSVARRMGVKPTSAQEYIKRVRAKYSRAGTPLRTKTEIYRQARDEGLVS</sequence>
<feature type="domain" description="Response regulatory" evidence="3">
    <location>
        <begin position="6"/>
        <end position="122"/>
    </location>
</feature>
<dbReference type="SMART" id="SM00448">
    <property type="entry name" value="REC"/>
    <property type="match status" value="1"/>
</dbReference>
<evidence type="ECO:0000256" key="2">
    <source>
        <dbReference type="ARBA" id="ARBA00023125"/>
    </source>
</evidence>
<organism evidence="4">
    <name type="scientific">freshwater metagenome</name>
    <dbReference type="NCBI Taxonomy" id="449393"/>
    <lineage>
        <taxon>unclassified sequences</taxon>
        <taxon>metagenomes</taxon>
        <taxon>ecological metagenomes</taxon>
    </lineage>
</organism>
<dbReference type="InterPro" id="IPR016032">
    <property type="entry name" value="Sig_transdc_resp-reg_C-effctor"/>
</dbReference>
<dbReference type="InterPro" id="IPR036388">
    <property type="entry name" value="WH-like_DNA-bd_sf"/>
</dbReference>
<reference evidence="4" key="1">
    <citation type="submission" date="2020-05" db="EMBL/GenBank/DDBJ databases">
        <authorList>
            <person name="Chiriac C."/>
            <person name="Salcher M."/>
            <person name="Ghai R."/>
            <person name="Kavagutti S V."/>
        </authorList>
    </citation>
    <scope>NUCLEOTIDE SEQUENCE</scope>
</reference>
<dbReference type="Gene3D" id="3.40.50.2300">
    <property type="match status" value="1"/>
</dbReference>
<dbReference type="AlphaFoldDB" id="A0A6J7KCP4"/>
<dbReference type="SMART" id="SM00421">
    <property type="entry name" value="HTH_LUXR"/>
    <property type="match status" value="1"/>
</dbReference>
<name>A0A6J7KCP4_9ZZZZ</name>
<dbReference type="Pfam" id="PF00072">
    <property type="entry name" value="Response_reg"/>
    <property type="match status" value="1"/>
</dbReference>
<dbReference type="InterPro" id="IPR001789">
    <property type="entry name" value="Sig_transdc_resp-reg_receiver"/>
</dbReference>
<dbReference type="PANTHER" id="PTHR43214">
    <property type="entry name" value="TWO-COMPONENT RESPONSE REGULATOR"/>
    <property type="match status" value="1"/>
</dbReference>
<dbReference type="GO" id="GO:0016987">
    <property type="term" value="F:sigma factor activity"/>
    <property type="evidence" value="ECO:0007669"/>
    <property type="project" value="InterPro"/>
</dbReference>
<evidence type="ECO:0000259" key="3">
    <source>
        <dbReference type="PROSITE" id="PS50110"/>
    </source>
</evidence>
<dbReference type="GO" id="GO:0006352">
    <property type="term" value="P:DNA-templated transcription initiation"/>
    <property type="evidence" value="ECO:0007669"/>
    <property type="project" value="InterPro"/>
</dbReference>
<dbReference type="PROSITE" id="PS50110">
    <property type="entry name" value="RESPONSE_REGULATORY"/>
    <property type="match status" value="1"/>
</dbReference>
<dbReference type="InterPro" id="IPR013249">
    <property type="entry name" value="RNA_pol_sigma70_r4_t2"/>
</dbReference>
<gene>
    <name evidence="4" type="ORF">UFOPK3773_01569</name>
</gene>
<evidence type="ECO:0000313" key="4">
    <source>
        <dbReference type="EMBL" id="CAB4953908.1"/>
    </source>
</evidence>
<dbReference type="EMBL" id="CAFBNF010000196">
    <property type="protein sequence ID" value="CAB4953908.1"/>
    <property type="molecule type" value="Genomic_DNA"/>
</dbReference>
<evidence type="ECO:0000256" key="1">
    <source>
        <dbReference type="ARBA" id="ARBA00022553"/>
    </source>
</evidence>
<dbReference type="InterPro" id="IPR011006">
    <property type="entry name" value="CheY-like_superfamily"/>
</dbReference>
<dbReference type="SUPFAM" id="SSF52172">
    <property type="entry name" value="CheY-like"/>
    <property type="match status" value="1"/>
</dbReference>
<dbReference type="GO" id="GO:0003677">
    <property type="term" value="F:DNA binding"/>
    <property type="evidence" value="ECO:0007669"/>
    <property type="project" value="UniProtKB-KW"/>
</dbReference>
<dbReference type="InterPro" id="IPR058245">
    <property type="entry name" value="NreC/VraR/RcsB-like_REC"/>
</dbReference>
<proteinExistence type="predicted"/>
<dbReference type="Pfam" id="PF08281">
    <property type="entry name" value="Sigma70_r4_2"/>
    <property type="match status" value="1"/>
</dbReference>
<dbReference type="SUPFAM" id="SSF46894">
    <property type="entry name" value="C-terminal effector domain of the bipartite response regulators"/>
    <property type="match status" value="1"/>
</dbReference>